<accession>A0A846JL12</accession>
<dbReference type="Proteomes" id="UP000480039">
    <property type="component" value="Unassembled WGS sequence"/>
</dbReference>
<gene>
    <name evidence="1" type="ORF">FC871_19520</name>
</gene>
<dbReference type="EMBL" id="SWQE01000017">
    <property type="protein sequence ID" value="NFJ10605.1"/>
    <property type="molecule type" value="Genomic_DNA"/>
</dbReference>
<protein>
    <submittedName>
        <fullName evidence="1">Uncharacterized protein</fullName>
    </submittedName>
</protein>
<organism evidence="1 2">
    <name type="scientific">Clostridium botulinum</name>
    <dbReference type="NCBI Taxonomy" id="1491"/>
    <lineage>
        <taxon>Bacteria</taxon>
        <taxon>Bacillati</taxon>
        <taxon>Bacillota</taxon>
        <taxon>Clostridia</taxon>
        <taxon>Eubacteriales</taxon>
        <taxon>Clostridiaceae</taxon>
        <taxon>Clostridium</taxon>
    </lineage>
</organism>
<reference evidence="1 2" key="1">
    <citation type="submission" date="2019-04" db="EMBL/GenBank/DDBJ databases">
        <title>Genome sequencing of Clostridium botulinum Groups I-IV and Clostridium butyricum.</title>
        <authorList>
            <person name="Brunt J."/>
            <person name="Van Vliet A.H.M."/>
            <person name="Stringer S.C."/>
            <person name="Carter A.T."/>
            <person name="Peck M.W."/>
        </authorList>
    </citation>
    <scope>NUCLEOTIDE SEQUENCE [LARGE SCALE GENOMIC DNA]</scope>
    <source>
        <strain evidence="1 2">Colworth BL30</strain>
    </source>
</reference>
<evidence type="ECO:0000313" key="2">
    <source>
        <dbReference type="Proteomes" id="UP000480039"/>
    </source>
</evidence>
<comment type="caution">
    <text evidence="1">The sequence shown here is derived from an EMBL/GenBank/DDBJ whole genome shotgun (WGS) entry which is preliminary data.</text>
</comment>
<sequence>MEHKKLIPFSVKCNKCSRTWSVSKEDFEKPIIICQDPECKNQFTVYEGIKNSLKSFEDHILPNTFLSNDMFNQIVDIKIGYQVYIEMPKNIKKIYNVTIIPTGLFLTGAVDITKEGFKILTSLPDDGDKNLIGQNAKVFVIINAKTDDYNIPWMDMLQYALEQLRNEEYLTSILFSEIAFETYIDTTLTLGYKKYGLDEDSISRFLVATELPSKVNPLMYNLYRTKLASSSSWKSWEKKALKWRNEIAHGSKLSATKEEAKLVYETVIDSIFYFIEEIDKYTKESERNNEK</sequence>
<dbReference type="AlphaFoldDB" id="A0A846JL12"/>
<evidence type="ECO:0000313" key="1">
    <source>
        <dbReference type="EMBL" id="NFJ10605.1"/>
    </source>
</evidence>
<proteinExistence type="predicted"/>
<name>A0A846JL12_CLOBO</name>